<dbReference type="InterPro" id="IPR036259">
    <property type="entry name" value="MFS_trans_sf"/>
</dbReference>
<dbReference type="PANTHER" id="PTHR43791">
    <property type="entry name" value="PERMEASE-RELATED"/>
    <property type="match status" value="1"/>
</dbReference>
<feature type="transmembrane region" description="Helical" evidence="6">
    <location>
        <begin position="229"/>
        <end position="250"/>
    </location>
</feature>
<evidence type="ECO:0000259" key="7">
    <source>
        <dbReference type="PROSITE" id="PS50850"/>
    </source>
</evidence>
<feature type="transmembrane region" description="Helical" evidence="6">
    <location>
        <begin position="366"/>
        <end position="388"/>
    </location>
</feature>
<evidence type="ECO:0000256" key="1">
    <source>
        <dbReference type="ARBA" id="ARBA00004141"/>
    </source>
</evidence>
<organism evidence="8 9">
    <name type="scientific">Penicillium capsulatum</name>
    <dbReference type="NCBI Taxonomy" id="69766"/>
    <lineage>
        <taxon>Eukaryota</taxon>
        <taxon>Fungi</taxon>
        <taxon>Dikarya</taxon>
        <taxon>Ascomycota</taxon>
        <taxon>Pezizomycotina</taxon>
        <taxon>Eurotiomycetes</taxon>
        <taxon>Eurotiomycetidae</taxon>
        <taxon>Eurotiales</taxon>
        <taxon>Aspergillaceae</taxon>
        <taxon>Penicillium</taxon>
    </lineage>
</organism>
<evidence type="ECO:0000256" key="4">
    <source>
        <dbReference type="ARBA" id="ARBA00022989"/>
    </source>
</evidence>
<dbReference type="SUPFAM" id="SSF103473">
    <property type="entry name" value="MFS general substrate transporter"/>
    <property type="match status" value="1"/>
</dbReference>
<dbReference type="InterPro" id="IPR011701">
    <property type="entry name" value="MFS"/>
</dbReference>
<reference evidence="8" key="2">
    <citation type="journal article" date="2023" name="IMA Fungus">
        <title>Comparative genomic study of the Penicillium genus elucidates a diverse pangenome and 15 lateral gene transfer events.</title>
        <authorList>
            <person name="Petersen C."/>
            <person name="Sorensen T."/>
            <person name="Nielsen M.R."/>
            <person name="Sondergaard T.E."/>
            <person name="Sorensen J.L."/>
            <person name="Fitzpatrick D.A."/>
            <person name="Frisvad J.C."/>
            <person name="Nielsen K.L."/>
        </authorList>
    </citation>
    <scope>NUCLEOTIDE SEQUENCE</scope>
    <source>
        <strain evidence="8">IBT 21917</strain>
    </source>
</reference>
<dbReference type="Pfam" id="PF07690">
    <property type="entry name" value="MFS_1"/>
    <property type="match status" value="1"/>
</dbReference>
<proteinExistence type="predicted"/>
<dbReference type="FunFam" id="1.20.1250.20:FF:000034">
    <property type="entry name" value="MFS general substrate transporter"/>
    <property type="match status" value="1"/>
</dbReference>
<evidence type="ECO:0000313" key="9">
    <source>
        <dbReference type="Proteomes" id="UP001146351"/>
    </source>
</evidence>
<feature type="transmembrane region" description="Helical" evidence="6">
    <location>
        <begin position="335"/>
        <end position="354"/>
    </location>
</feature>
<keyword evidence="9" id="KW-1185">Reference proteome</keyword>
<feature type="transmembrane region" description="Helical" evidence="6">
    <location>
        <begin position="296"/>
        <end position="315"/>
    </location>
</feature>
<comment type="caution">
    <text evidence="8">The sequence shown here is derived from an EMBL/GenBank/DDBJ whole genome shotgun (WGS) entry which is preliminary data.</text>
</comment>
<dbReference type="Gene3D" id="1.20.1250.20">
    <property type="entry name" value="MFS general substrate transporter like domains"/>
    <property type="match status" value="2"/>
</dbReference>
<accession>A0A9W9I7T8</accession>
<evidence type="ECO:0000256" key="3">
    <source>
        <dbReference type="ARBA" id="ARBA00022692"/>
    </source>
</evidence>
<dbReference type="GO" id="GO:0016020">
    <property type="term" value="C:membrane"/>
    <property type="evidence" value="ECO:0007669"/>
    <property type="project" value="UniProtKB-SubCell"/>
</dbReference>
<feature type="domain" description="Major facilitator superfamily (MFS) profile" evidence="7">
    <location>
        <begin position="67"/>
        <end position="483"/>
    </location>
</feature>
<keyword evidence="4 6" id="KW-1133">Transmembrane helix</keyword>
<comment type="subcellular location">
    <subcellularLocation>
        <location evidence="1">Membrane</location>
        <topology evidence="1">Multi-pass membrane protein</topology>
    </subcellularLocation>
</comment>
<feature type="transmembrane region" description="Helical" evidence="6">
    <location>
        <begin position="133"/>
        <end position="153"/>
    </location>
</feature>
<feature type="transmembrane region" description="Helical" evidence="6">
    <location>
        <begin position="428"/>
        <end position="449"/>
    </location>
</feature>
<protein>
    <recommendedName>
        <fullName evidence="7">Major facilitator superfamily (MFS) profile domain-containing protein</fullName>
    </recommendedName>
</protein>
<evidence type="ECO:0000256" key="2">
    <source>
        <dbReference type="ARBA" id="ARBA00022448"/>
    </source>
</evidence>
<dbReference type="FunFam" id="1.20.1250.20:FF:000364">
    <property type="entry name" value="MFS general substrate transporter"/>
    <property type="match status" value="1"/>
</dbReference>
<evidence type="ECO:0000313" key="8">
    <source>
        <dbReference type="EMBL" id="KAJ5171840.1"/>
    </source>
</evidence>
<feature type="transmembrane region" description="Helical" evidence="6">
    <location>
        <begin position="197"/>
        <end position="217"/>
    </location>
</feature>
<reference evidence="8" key="1">
    <citation type="submission" date="2022-11" db="EMBL/GenBank/DDBJ databases">
        <authorList>
            <person name="Petersen C."/>
        </authorList>
    </citation>
    <scope>NUCLEOTIDE SEQUENCE</scope>
    <source>
        <strain evidence="8">IBT 21917</strain>
    </source>
</reference>
<keyword evidence="3 6" id="KW-0812">Transmembrane</keyword>
<dbReference type="AlphaFoldDB" id="A0A9W9I7T8"/>
<dbReference type="EMBL" id="JAPQKO010000003">
    <property type="protein sequence ID" value="KAJ5171840.1"/>
    <property type="molecule type" value="Genomic_DNA"/>
</dbReference>
<dbReference type="OrthoDB" id="2962993at2759"/>
<feature type="transmembrane region" description="Helical" evidence="6">
    <location>
        <begin position="461"/>
        <end position="482"/>
    </location>
</feature>
<keyword evidence="2" id="KW-0813">Transport</keyword>
<gene>
    <name evidence="8" type="ORF">N7492_004433</name>
</gene>
<evidence type="ECO:0000256" key="5">
    <source>
        <dbReference type="ARBA" id="ARBA00023136"/>
    </source>
</evidence>
<dbReference type="GO" id="GO:0022857">
    <property type="term" value="F:transmembrane transporter activity"/>
    <property type="evidence" value="ECO:0007669"/>
    <property type="project" value="InterPro"/>
</dbReference>
<dbReference type="Proteomes" id="UP001146351">
    <property type="component" value="Unassembled WGS sequence"/>
</dbReference>
<name>A0A9W9I7T8_9EURO</name>
<evidence type="ECO:0000256" key="6">
    <source>
        <dbReference type="SAM" id="Phobius"/>
    </source>
</evidence>
<dbReference type="PANTHER" id="PTHR43791:SF54">
    <property type="entry name" value="MAJOR FACILITATOR SUPERFAMILY (MFS) PROFILE DOMAIN-CONTAINING PROTEIN-RELATED"/>
    <property type="match status" value="1"/>
</dbReference>
<sequence length="519" mass="57361">MSARSIRKDDVEIVDQPSHIESLPKASNVTEIGTFRVVGLTADDADFYTNYPEDKRKKVFHKVDARLVPMLAVLYLISHIDRANIGNAKIEGMVEDLGMSRVQYNTVLSIFFIPYVLLEVPSNILLKKFKRPSTYLGILVLCWGIVMTCTGLVKSFAGVMVVRVLLGVFEAGFFPGAIYLCSYWYMPKDLALRISYFYCASALSGAFSGLLAAGIARMDGVGGLEGWRWIFILEGLASAVLGVACFFFLIDTPSLSKRWLSPEEIRYLNLSMFIKQGGTSDDKTGFKWRDLKMVLLNWRVYVQAYFLLCQSALSYGTKFTLPTITKAMGFSDTNAQLTSAPPYVAAAISAICFARLSDRFFWRMPFVAIPMVIVTVAYAIIISLKGALEEKKGVAYFAVVLAVIGIYPIQAAAASWNANNIAPSSRRAVGIALMNCVGNVGGILGSFMYLEKEKPKYYTGFGLSLALGGVGLFVALFLEWSYKVGNAKKAKLADDARVHYTEDELFDLGDKSPLFKYVL</sequence>
<dbReference type="PROSITE" id="PS50850">
    <property type="entry name" value="MFS"/>
    <property type="match status" value="1"/>
</dbReference>
<dbReference type="InterPro" id="IPR020846">
    <property type="entry name" value="MFS_dom"/>
</dbReference>
<keyword evidence="5 6" id="KW-0472">Membrane</keyword>
<feature type="transmembrane region" description="Helical" evidence="6">
    <location>
        <begin position="394"/>
        <end position="416"/>
    </location>
</feature>
<feature type="transmembrane region" description="Helical" evidence="6">
    <location>
        <begin position="165"/>
        <end position="185"/>
    </location>
</feature>